<accession>A0A2A5AML0</accession>
<evidence type="ECO:0000313" key="2">
    <source>
        <dbReference type="Proteomes" id="UP000218327"/>
    </source>
</evidence>
<name>A0A2A5AML0_9GAMM</name>
<dbReference type="AlphaFoldDB" id="A0A2A5AML0"/>
<sequence>MPTRKWTAHKALEKAVNNHEDNLNSLTIYRYSEHESIPIEAWEKALIQAAKLVERLGERYLPLFDRVERELEKAKKKLHSLEKVRGIANGDFSQLRFPLRQQGYFIEP</sequence>
<gene>
    <name evidence="1" type="ORF">COA96_15795</name>
</gene>
<comment type="caution">
    <text evidence="1">The sequence shown here is derived from an EMBL/GenBank/DDBJ whole genome shotgun (WGS) entry which is preliminary data.</text>
</comment>
<dbReference type="Proteomes" id="UP000218327">
    <property type="component" value="Unassembled WGS sequence"/>
</dbReference>
<proteinExistence type="predicted"/>
<reference evidence="2" key="1">
    <citation type="submission" date="2017-08" db="EMBL/GenBank/DDBJ databases">
        <title>A dynamic microbial community with high functional redundancy inhabits the cold, oxic subseafloor aquifer.</title>
        <authorList>
            <person name="Tully B.J."/>
            <person name="Wheat C.G."/>
            <person name="Glazer B.T."/>
            <person name="Huber J.A."/>
        </authorList>
    </citation>
    <scope>NUCLEOTIDE SEQUENCE [LARGE SCALE GENOMIC DNA]</scope>
</reference>
<protein>
    <submittedName>
        <fullName evidence="1">Uncharacterized protein</fullName>
    </submittedName>
</protein>
<evidence type="ECO:0000313" key="1">
    <source>
        <dbReference type="EMBL" id="PCJ20522.1"/>
    </source>
</evidence>
<organism evidence="1 2">
    <name type="scientific">SAR86 cluster bacterium</name>
    <dbReference type="NCBI Taxonomy" id="2030880"/>
    <lineage>
        <taxon>Bacteria</taxon>
        <taxon>Pseudomonadati</taxon>
        <taxon>Pseudomonadota</taxon>
        <taxon>Gammaproteobacteria</taxon>
        <taxon>SAR86 cluster</taxon>
    </lineage>
</organism>
<dbReference type="EMBL" id="NVVJ01000079">
    <property type="protein sequence ID" value="PCJ20522.1"/>
    <property type="molecule type" value="Genomic_DNA"/>
</dbReference>